<proteinExistence type="predicted"/>
<comment type="caution">
    <text evidence="1">The sequence shown here is derived from an EMBL/GenBank/DDBJ whole genome shotgun (WGS) entry which is preliminary data.</text>
</comment>
<dbReference type="EMBL" id="MNAD01000370">
    <property type="protein sequence ID" value="OJT13727.1"/>
    <property type="molecule type" value="Genomic_DNA"/>
</dbReference>
<protein>
    <submittedName>
        <fullName evidence="1">Uncharacterized protein</fullName>
    </submittedName>
</protein>
<sequence>MAKTIENKEPNHPVLGRRLFPTLEDVAPAGTGSDLLTFNAFEASWPSSVPGADLPELGTGPGASDSAQIQKMDMAQAANVLNNTV</sequence>
<organism evidence="1 2">
    <name type="scientific">Trametes pubescens</name>
    <name type="common">White-rot fungus</name>
    <dbReference type="NCBI Taxonomy" id="154538"/>
    <lineage>
        <taxon>Eukaryota</taxon>
        <taxon>Fungi</taxon>
        <taxon>Dikarya</taxon>
        <taxon>Basidiomycota</taxon>
        <taxon>Agaricomycotina</taxon>
        <taxon>Agaricomycetes</taxon>
        <taxon>Polyporales</taxon>
        <taxon>Polyporaceae</taxon>
        <taxon>Trametes</taxon>
    </lineage>
</organism>
<gene>
    <name evidence="1" type="ORF">TRAPUB_9727</name>
</gene>
<reference evidence="1 2" key="1">
    <citation type="submission" date="2016-10" db="EMBL/GenBank/DDBJ databases">
        <title>Genome sequence of the basidiomycete white-rot fungus Trametes pubescens.</title>
        <authorList>
            <person name="Makela M.R."/>
            <person name="Granchi Z."/>
            <person name="Peng M."/>
            <person name="De Vries R.P."/>
            <person name="Grigoriev I."/>
            <person name="Riley R."/>
            <person name="Hilden K."/>
        </authorList>
    </citation>
    <scope>NUCLEOTIDE SEQUENCE [LARGE SCALE GENOMIC DNA]</scope>
    <source>
        <strain evidence="1 2">FBCC735</strain>
    </source>
</reference>
<name>A0A1M2W1J0_TRAPU</name>
<keyword evidence="2" id="KW-1185">Reference proteome</keyword>
<dbReference type="AlphaFoldDB" id="A0A1M2W1J0"/>
<accession>A0A1M2W1J0</accession>
<evidence type="ECO:0000313" key="2">
    <source>
        <dbReference type="Proteomes" id="UP000184267"/>
    </source>
</evidence>
<dbReference type="Proteomes" id="UP000184267">
    <property type="component" value="Unassembled WGS sequence"/>
</dbReference>
<evidence type="ECO:0000313" key="1">
    <source>
        <dbReference type="EMBL" id="OJT13727.1"/>
    </source>
</evidence>